<accession>A0A0U1MW70</accession>
<evidence type="ECO:0000313" key="3">
    <source>
        <dbReference type="Proteomes" id="UP000039437"/>
    </source>
</evidence>
<feature type="transmembrane region" description="Helical" evidence="1">
    <location>
        <begin position="16"/>
        <end position="39"/>
    </location>
</feature>
<proteinExistence type="predicted"/>
<sequence length="220" mass="25549">MELKVDDFVKNIKRPYLTVLGVFVVAYSLFFDSLMFFYGKLYDKLPVYLLVFMAFTAVILIMMYIQEKNENYKVEKRYVVRYLTLNVIVGYTLPLLLASIYVFGVAGFGFDVFNYWLGIVMMLFISWLGLFLFYKNEFDSENPNKAVNVIAIIIKLFAFGGLFYISTIVPNTADEEKFIYTSILINLASDALLVRSYFNYALYKSIKKDIENESQVQTPV</sequence>
<keyword evidence="1" id="KW-1133">Transmembrane helix</keyword>
<feature type="transmembrane region" description="Helical" evidence="1">
    <location>
        <begin position="45"/>
        <end position="65"/>
    </location>
</feature>
<name>A0A0U1MW70_STAAU</name>
<dbReference type="EMBL" id="CVOQ01000066">
    <property type="protein sequence ID" value="CRI22754.1"/>
    <property type="molecule type" value="Genomic_DNA"/>
</dbReference>
<feature type="transmembrane region" description="Helical" evidence="1">
    <location>
        <begin position="178"/>
        <end position="198"/>
    </location>
</feature>
<reference evidence="2 3" key="1">
    <citation type="submission" date="2015-04" db="EMBL/GenBank/DDBJ databases">
        <authorList>
            <person name="Syromyatnikov M.Y."/>
            <person name="Popov V.N."/>
        </authorList>
    </citation>
    <scope>NUCLEOTIDE SEQUENCE [LARGE SCALE GENOMIC DNA]</scope>
    <source>
        <strain evidence="2 3">AH1</strain>
    </source>
</reference>
<dbReference type="InterPro" id="IPR031690">
    <property type="entry name" value="DUF5079"/>
</dbReference>
<keyword evidence="1" id="KW-0812">Transmembrane</keyword>
<evidence type="ECO:0000256" key="1">
    <source>
        <dbReference type="SAM" id="Phobius"/>
    </source>
</evidence>
<feature type="transmembrane region" description="Helical" evidence="1">
    <location>
        <begin position="146"/>
        <end position="166"/>
    </location>
</feature>
<organism evidence="2 3">
    <name type="scientific">Staphylococcus aureus</name>
    <dbReference type="NCBI Taxonomy" id="1280"/>
    <lineage>
        <taxon>Bacteria</taxon>
        <taxon>Bacillati</taxon>
        <taxon>Bacillota</taxon>
        <taxon>Bacilli</taxon>
        <taxon>Bacillales</taxon>
        <taxon>Staphylococcaceae</taxon>
        <taxon>Staphylococcus</taxon>
    </lineage>
</organism>
<protein>
    <submittedName>
        <fullName evidence="2">Putative membrane protein</fullName>
    </submittedName>
</protein>
<dbReference type="AlphaFoldDB" id="A0A0U1MW70"/>
<feature type="transmembrane region" description="Helical" evidence="1">
    <location>
        <begin position="85"/>
        <end position="109"/>
    </location>
</feature>
<keyword evidence="1" id="KW-0472">Membrane</keyword>
<dbReference type="Pfam" id="PF16882">
    <property type="entry name" value="DUF5079"/>
    <property type="match status" value="1"/>
</dbReference>
<dbReference type="RefSeq" id="WP_048667870.1">
    <property type="nucleotide sequence ID" value="NZ_CVOQ01000066.1"/>
</dbReference>
<evidence type="ECO:0000313" key="2">
    <source>
        <dbReference type="EMBL" id="CRI22754.1"/>
    </source>
</evidence>
<dbReference type="Proteomes" id="UP000039437">
    <property type="component" value="Unassembled WGS sequence"/>
</dbReference>
<gene>
    <name evidence="2" type="ORF">BN1321_70024</name>
</gene>
<feature type="transmembrane region" description="Helical" evidence="1">
    <location>
        <begin position="115"/>
        <end position="134"/>
    </location>
</feature>